<dbReference type="InterPro" id="IPR003812">
    <property type="entry name" value="Fido"/>
</dbReference>
<evidence type="ECO:0000259" key="1">
    <source>
        <dbReference type="PROSITE" id="PS51459"/>
    </source>
</evidence>
<evidence type="ECO:0000313" key="2">
    <source>
        <dbReference type="EMBL" id="TDN97664.1"/>
    </source>
</evidence>
<evidence type="ECO:0000313" key="3">
    <source>
        <dbReference type="Proteomes" id="UP000294848"/>
    </source>
</evidence>
<dbReference type="PANTHER" id="PTHR39426">
    <property type="entry name" value="HOMOLOGY TO DEATH-ON-CURING PROTEIN OF PHAGE P1"/>
    <property type="match status" value="1"/>
</dbReference>
<comment type="caution">
    <text evidence="2">The sequence shown here is derived from an EMBL/GenBank/DDBJ whole genome shotgun (WGS) entry which is preliminary data.</text>
</comment>
<dbReference type="RefSeq" id="WP_133466262.1">
    <property type="nucleotide sequence ID" value="NZ_SNWI01000009.1"/>
</dbReference>
<dbReference type="NCBIfam" id="TIGR01550">
    <property type="entry name" value="DOC_P1"/>
    <property type="match status" value="1"/>
</dbReference>
<dbReference type="PROSITE" id="PS51459">
    <property type="entry name" value="FIDO"/>
    <property type="match status" value="1"/>
</dbReference>
<dbReference type="Pfam" id="PF02661">
    <property type="entry name" value="Fic"/>
    <property type="match status" value="1"/>
</dbReference>
<organism evidence="2 3">
    <name type="scientific">Sunxiuqinia elliptica</name>
    <dbReference type="NCBI Taxonomy" id="655355"/>
    <lineage>
        <taxon>Bacteria</taxon>
        <taxon>Pseudomonadati</taxon>
        <taxon>Bacteroidota</taxon>
        <taxon>Bacteroidia</taxon>
        <taxon>Marinilabiliales</taxon>
        <taxon>Prolixibacteraceae</taxon>
        <taxon>Sunxiuqinia</taxon>
    </lineage>
</organism>
<feature type="domain" description="Fido" evidence="1">
    <location>
        <begin position="6"/>
        <end position="127"/>
    </location>
</feature>
<dbReference type="InterPro" id="IPR053737">
    <property type="entry name" value="Type_II_TA_Toxin"/>
</dbReference>
<accession>A0A4R6GSR6</accession>
<proteinExistence type="predicted"/>
<dbReference type="Proteomes" id="UP000294848">
    <property type="component" value="Unassembled WGS sequence"/>
</dbReference>
<reference evidence="2 3" key="1">
    <citation type="submission" date="2019-03" db="EMBL/GenBank/DDBJ databases">
        <title>Freshwater and sediment microbial communities from various areas in North America, analyzing microbe dynamics in response to fracking.</title>
        <authorList>
            <person name="Lamendella R."/>
        </authorList>
    </citation>
    <scope>NUCLEOTIDE SEQUENCE [LARGE SCALE GENOMIC DNA]</scope>
    <source>
        <strain evidence="2 3">114D</strain>
    </source>
</reference>
<protein>
    <submittedName>
        <fullName evidence="2">Death-on-curing protein</fullName>
    </submittedName>
</protein>
<dbReference type="GO" id="GO:0016301">
    <property type="term" value="F:kinase activity"/>
    <property type="evidence" value="ECO:0007669"/>
    <property type="project" value="InterPro"/>
</dbReference>
<dbReference type="Gene3D" id="1.20.120.1870">
    <property type="entry name" value="Fic/DOC protein, Fido domain"/>
    <property type="match status" value="1"/>
</dbReference>
<dbReference type="PANTHER" id="PTHR39426:SF1">
    <property type="entry name" value="HOMOLOGY TO DEATH-ON-CURING PROTEIN OF PHAGE P1"/>
    <property type="match status" value="1"/>
</dbReference>
<dbReference type="EMBL" id="SNWI01000009">
    <property type="protein sequence ID" value="TDN97664.1"/>
    <property type="molecule type" value="Genomic_DNA"/>
</dbReference>
<dbReference type="SUPFAM" id="SSF140931">
    <property type="entry name" value="Fic-like"/>
    <property type="match status" value="1"/>
</dbReference>
<sequence>MRLFYIDIEQAKEIHRKTVEVSGGGDEGMLDIGKLESVLDHIQNDDYYPDFVDKLTHLFFCSNKFHCFSDGNKRISIALGAHFLLINGYVFIVSRFISEMENISYHVASGAIDKDLLFEVISSIINEPEINEEIKLKIFEAISNHEN</sequence>
<dbReference type="InterPro" id="IPR006440">
    <property type="entry name" value="Doc"/>
</dbReference>
<name>A0A4R6GSR6_9BACT</name>
<dbReference type="AlphaFoldDB" id="A0A4R6GSR6"/>
<dbReference type="OrthoDB" id="9802752at2"/>
<dbReference type="InterPro" id="IPR036597">
    <property type="entry name" value="Fido-like_dom_sf"/>
</dbReference>
<gene>
    <name evidence="2" type="ORF">DET52_10966</name>
</gene>